<organism evidence="1 2">
    <name type="scientific">Bacteroides fragilis</name>
    <dbReference type="NCBI Taxonomy" id="817"/>
    <lineage>
        <taxon>Bacteria</taxon>
        <taxon>Pseudomonadati</taxon>
        <taxon>Bacteroidota</taxon>
        <taxon>Bacteroidia</taxon>
        <taxon>Bacteroidales</taxon>
        <taxon>Bacteroidaceae</taxon>
        <taxon>Bacteroides</taxon>
    </lineage>
</organism>
<name>A0A412YQ78_BACFG</name>
<dbReference type="Proteomes" id="UP000286270">
    <property type="component" value="Unassembled WGS sequence"/>
</dbReference>
<evidence type="ECO:0000313" key="1">
    <source>
        <dbReference type="EMBL" id="RGV59661.1"/>
    </source>
</evidence>
<protein>
    <submittedName>
        <fullName evidence="1">Uncharacterized protein</fullName>
    </submittedName>
</protein>
<reference evidence="1 2" key="1">
    <citation type="submission" date="2018-08" db="EMBL/GenBank/DDBJ databases">
        <title>A genome reference for cultivated species of the human gut microbiota.</title>
        <authorList>
            <person name="Zou Y."/>
            <person name="Xue W."/>
            <person name="Luo G."/>
        </authorList>
    </citation>
    <scope>NUCLEOTIDE SEQUENCE [LARGE SCALE GENOMIC DNA]</scope>
    <source>
        <strain evidence="1 2">AF14-26</strain>
    </source>
</reference>
<comment type="caution">
    <text evidence="1">The sequence shown here is derived from an EMBL/GenBank/DDBJ whole genome shotgun (WGS) entry which is preliminary data.</text>
</comment>
<dbReference type="AlphaFoldDB" id="A0A412YQ78"/>
<evidence type="ECO:0000313" key="2">
    <source>
        <dbReference type="Proteomes" id="UP000286270"/>
    </source>
</evidence>
<dbReference type="EMBL" id="QRZH01000001">
    <property type="protein sequence ID" value="RGV59661.1"/>
    <property type="molecule type" value="Genomic_DNA"/>
</dbReference>
<sequence length="65" mass="7514">MFLTEFSGYDNQTDNWLNGMAAFFASSLGIRSEKQILSLYEYHLDKSVLLPSGIHLKHLQAYFVR</sequence>
<accession>A0A412YQ78</accession>
<proteinExistence type="predicted"/>
<gene>
    <name evidence="1" type="ORF">DWW08_00695</name>
</gene>